<evidence type="ECO:0008006" key="3">
    <source>
        <dbReference type="Google" id="ProtNLM"/>
    </source>
</evidence>
<reference evidence="1 2" key="1">
    <citation type="submission" date="2024-10" db="EMBL/GenBank/DDBJ databases">
        <title>The Natural Products Discovery Center: Release of the First 8490 Sequenced Strains for Exploring Actinobacteria Biosynthetic Diversity.</title>
        <authorList>
            <person name="Kalkreuter E."/>
            <person name="Kautsar S.A."/>
            <person name="Yang D."/>
            <person name="Bader C.D."/>
            <person name="Teijaro C.N."/>
            <person name="Fluegel L."/>
            <person name="Davis C.M."/>
            <person name="Simpson J.R."/>
            <person name="Lauterbach L."/>
            <person name="Steele A.D."/>
            <person name="Gui C."/>
            <person name="Meng S."/>
            <person name="Li G."/>
            <person name="Viehrig K."/>
            <person name="Ye F."/>
            <person name="Su P."/>
            <person name="Kiefer A.F."/>
            <person name="Nichols A."/>
            <person name="Cepeda A.J."/>
            <person name="Yan W."/>
            <person name="Fan B."/>
            <person name="Jiang Y."/>
            <person name="Adhikari A."/>
            <person name="Zheng C.-J."/>
            <person name="Schuster L."/>
            <person name="Cowan T.M."/>
            <person name="Smanski M.J."/>
            <person name="Chevrette M.G."/>
            <person name="De Carvalho L.P.S."/>
            <person name="Shen B."/>
        </authorList>
    </citation>
    <scope>NUCLEOTIDE SEQUENCE [LARGE SCALE GENOMIC DNA]</scope>
    <source>
        <strain evidence="1 2">NPDC007066</strain>
    </source>
</reference>
<dbReference type="Proteomes" id="UP001601288">
    <property type="component" value="Unassembled WGS sequence"/>
</dbReference>
<dbReference type="EMBL" id="JBIAFP010000041">
    <property type="protein sequence ID" value="MFE9230882.1"/>
    <property type="molecule type" value="Genomic_DNA"/>
</dbReference>
<evidence type="ECO:0000313" key="2">
    <source>
        <dbReference type="Proteomes" id="UP001601288"/>
    </source>
</evidence>
<dbReference type="RefSeq" id="WP_358291662.1">
    <property type="nucleotide sequence ID" value="NZ_JBIAFP010000041.1"/>
</dbReference>
<comment type="caution">
    <text evidence="1">The sequence shown here is derived from an EMBL/GenBank/DDBJ whole genome shotgun (WGS) entry which is preliminary data.</text>
</comment>
<name>A0ABW6LR53_9ACTN</name>
<keyword evidence="2" id="KW-1185">Reference proteome</keyword>
<proteinExistence type="predicted"/>
<gene>
    <name evidence="1" type="ORF">ACFYM3_41185</name>
</gene>
<evidence type="ECO:0000313" key="1">
    <source>
        <dbReference type="EMBL" id="MFE9230882.1"/>
    </source>
</evidence>
<sequence>MLGLGFTSQSRWLRCVDSLLGALFPYVPEQPGWNKRLRAALPLVKKAGRPVT</sequence>
<organism evidence="1 2">
    <name type="scientific">Streptomyces massasporeus</name>
    <dbReference type="NCBI Taxonomy" id="67324"/>
    <lineage>
        <taxon>Bacteria</taxon>
        <taxon>Bacillati</taxon>
        <taxon>Actinomycetota</taxon>
        <taxon>Actinomycetes</taxon>
        <taxon>Kitasatosporales</taxon>
        <taxon>Streptomycetaceae</taxon>
        <taxon>Streptomyces</taxon>
    </lineage>
</organism>
<accession>A0ABW6LR53</accession>
<protein>
    <recommendedName>
        <fullName evidence="3">Transposase</fullName>
    </recommendedName>
</protein>